<dbReference type="SUPFAM" id="SSF47413">
    <property type="entry name" value="lambda repressor-like DNA-binding domains"/>
    <property type="match status" value="1"/>
</dbReference>
<evidence type="ECO:0000313" key="5">
    <source>
        <dbReference type="EMBL" id="ENZ13140.1"/>
    </source>
</evidence>
<accession>A0A0E2HM78</accession>
<dbReference type="Pfam" id="PF00532">
    <property type="entry name" value="Peripla_BP_1"/>
    <property type="match status" value="1"/>
</dbReference>
<evidence type="ECO:0000256" key="3">
    <source>
        <dbReference type="ARBA" id="ARBA00023163"/>
    </source>
</evidence>
<dbReference type="PANTHER" id="PTHR30146">
    <property type="entry name" value="LACI-RELATED TRANSCRIPTIONAL REPRESSOR"/>
    <property type="match status" value="1"/>
</dbReference>
<dbReference type="SUPFAM" id="SSF53822">
    <property type="entry name" value="Periplasmic binding protein-like I"/>
    <property type="match status" value="1"/>
</dbReference>
<keyword evidence="3" id="KW-0804">Transcription</keyword>
<sequence length="333" mass="36283">MNIYDVSEHAGVSIATVSRVLNGNPNVSEKTREKVLKVMDELGYTPNVFARGLGLNTMRTIGIMCSDSSDPYLAGAIYYLERGLRSHGYDAILCCTGYDLDAKQKYFDLLRSKRVDAIILAGSKFVEMRAKDNAYIIEAASDLPIMLVNGFLEGENIYSTVCDDHAAVYGAASQLLSSGRRRILYVYTSYSYSGVNKLAGYKDALKAKGITPSDELIRQCPKDIEAARELLLSLHREGLEFDAVITSDDSLAVGAVKYAHIAGISIPHGLSIIGYNNSLLARCTDPEITSIDSKVEALCTTTINTLMGVFSGVNVPSRTTIASDLIKRKTTNF</sequence>
<dbReference type="Pfam" id="PF00356">
    <property type="entry name" value="LacI"/>
    <property type="match status" value="1"/>
</dbReference>
<organism evidence="5 6">
    <name type="scientific">[Clostridium] clostridioforme 90A8</name>
    <dbReference type="NCBI Taxonomy" id="999408"/>
    <lineage>
        <taxon>Bacteria</taxon>
        <taxon>Bacillati</taxon>
        <taxon>Bacillota</taxon>
        <taxon>Clostridia</taxon>
        <taxon>Lachnospirales</taxon>
        <taxon>Lachnospiraceae</taxon>
        <taxon>Enterocloster</taxon>
    </lineage>
</organism>
<evidence type="ECO:0000259" key="4">
    <source>
        <dbReference type="PROSITE" id="PS50932"/>
    </source>
</evidence>
<gene>
    <name evidence="5" type="ORF">HMPREF1090_03076</name>
</gene>
<dbReference type="SMART" id="SM00354">
    <property type="entry name" value="HTH_LACI"/>
    <property type="match status" value="1"/>
</dbReference>
<comment type="caution">
    <text evidence="5">The sequence shown here is derived from an EMBL/GenBank/DDBJ whole genome shotgun (WGS) entry which is preliminary data.</text>
</comment>
<dbReference type="CDD" id="cd06267">
    <property type="entry name" value="PBP1_LacI_sugar_binding-like"/>
    <property type="match status" value="1"/>
</dbReference>
<dbReference type="AlphaFoldDB" id="A0A0E2HM78"/>
<dbReference type="InterPro" id="IPR010982">
    <property type="entry name" value="Lambda_DNA-bd_dom_sf"/>
</dbReference>
<dbReference type="InterPro" id="IPR001761">
    <property type="entry name" value="Peripla_BP/Lac1_sug-bd_dom"/>
</dbReference>
<dbReference type="EMBL" id="AGYR01000035">
    <property type="protein sequence ID" value="ENZ13140.1"/>
    <property type="molecule type" value="Genomic_DNA"/>
</dbReference>
<evidence type="ECO:0000256" key="1">
    <source>
        <dbReference type="ARBA" id="ARBA00023015"/>
    </source>
</evidence>
<feature type="domain" description="HTH lacI-type" evidence="4">
    <location>
        <begin position="1"/>
        <end position="55"/>
    </location>
</feature>
<dbReference type="GO" id="GO:0003700">
    <property type="term" value="F:DNA-binding transcription factor activity"/>
    <property type="evidence" value="ECO:0007669"/>
    <property type="project" value="TreeGrafter"/>
</dbReference>
<keyword evidence="2" id="KW-0238">DNA-binding</keyword>
<dbReference type="PANTHER" id="PTHR30146:SF109">
    <property type="entry name" value="HTH-TYPE TRANSCRIPTIONAL REGULATOR GALS"/>
    <property type="match status" value="1"/>
</dbReference>
<dbReference type="PROSITE" id="PS50932">
    <property type="entry name" value="HTH_LACI_2"/>
    <property type="match status" value="1"/>
</dbReference>
<dbReference type="GO" id="GO:0000976">
    <property type="term" value="F:transcription cis-regulatory region binding"/>
    <property type="evidence" value="ECO:0007669"/>
    <property type="project" value="TreeGrafter"/>
</dbReference>
<dbReference type="RefSeq" id="WP_002593417.1">
    <property type="nucleotide sequence ID" value="NZ_KB850977.1"/>
</dbReference>
<evidence type="ECO:0000313" key="6">
    <source>
        <dbReference type="Proteomes" id="UP000013085"/>
    </source>
</evidence>
<keyword evidence="1" id="KW-0805">Transcription regulation</keyword>
<protein>
    <submittedName>
        <fullName evidence="5">LacI family transcriptional regulator</fullName>
    </submittedName>
</protein>
<dbReference type="HOGENOM" id="CLU_037628_6_0_9"/>
<reference evidence="5 6" key="1">
    <citation type="submission" date="2013-01" db="EMBL/GenBank/DDBJ databases">
        <title>The Genome Sequence of Clostridium clostridioforme 90A8.</title>
        <authorList>
            <consortium name="The Broad Institute Genome Sequencing Platform"/>
            <person name="Earl A."/>
            <person name="Ward D."/>
            <person name="Feldgarden M."/>
            <person name="Gevers D."/>
            <person name="Courvalin P."/>
            <person name="Lambert T."/>
            <person name="Walker B."/>
            <person name="Young S.K."/>
            <person name="Zeng Q."/>
            <person name="Gargeya S."/>
            <person name="Fitzgerald M."/>
            <person name="Haas B."/>
            <person name="Abouelleil A."/>
            <person name="Alvarado L."/>
            <person name="Arachchi H.M."/>
            <person name="Berlin A.M."/>
            <person name="Chapman S.B."/>
            <person name="Dewar J."/>
            <person name="Goldberg J."/>
            <person name="Griggs A."/>
            <person name="Gujja S."/>
            <person name="Hansen M."/>
            <person name="Howarth C."/>
            <person name="Imamovic A."/>
            <person name="Larimer J."/>
            <person name="McCowan C."/>
            <person name="Murphy C."/>
            <person name="Neiman D."/>
            <person name="Pearson M."/>
            <person name="Priest M."/>
            <person name="Roberts A."/>
            <person name="Saif S."/>
            <person name="Shea T."/>
            <person name="Sisk P."/>
            <person name="Sykes S."/>
            <person name="Wortman J."/>
            <person name="Nusbaum C."/>
            <person name="Birren B."/>
        </authorList>
    </citation>
    <scope>NUCLEOTIDE SEQUENCE [LARGE SCALE GENOMIC DNA]</scope>
    <source>
        <strain evidence="5 6">90A8</strain>
    </source>
</reference>
<evidence type="ECO:0000256" key="2">
    <source>
        <dbReference type="ARBA" id="ARBA00023125"/>
    </source>
</evidence>
<dbReference type="Proteomes" id="UP000013085">
    <property type="component" value="Unassembled WGS sequence"/>
</dbReference>
<proteinExistence type="predicted"/>
<dbReference type="Gene3D" id="1.10.260.40">
    <property type="entry name" value="lambda repressor-like DNA-binding domains"/>
    <property type="match status" value="1"/>
</dbReference>
<dbReference type="PATRIC" id="fig|999408.3.peg.3325"/>
<dbReference type="InterPro" id="IPR000843">
    <property type="entry name" value="HTH_LacI"/>
</dbReference>
<dbReference type="InterPro" id="IPR028082">
    <property type="entry name" value="Peripla_BP_I"/>
</dbReference>
<dbReference type="CDD" id="cd01392">
    <property type="entry name" value="HTH_LacI"/>
    <property type="match status" value="1"/>
</dbReference>
<dbReference type="Gene3D" id="3.40.50.2300">
    <property type="match status" value="2"/>
</dbReference>
<name>A0A0E2HM78_9FIRM</name>